<keyword evidence="2" id="KW-1185">Reference proteome</keyword>
<reference evidence="1 2" key="1">
    <citation type="journal article" date="2017" name="Mol. Ecol.">
        <title>Comparative and population genomic landscape of Phellinus noxius: A hypervariable fungus causing root rot in trees.</title>
        <authorList>
            <person name="Chung C.L."/>
            <person name="Lee T.J."/>
            <person name="Akiba M."/>
            <person name="Lee H.H."/>
            <person name="Kuo T.H."/>
            <person name="Liu D."/>
            <person name="Ke H.M."/>
            <person name="Yokoi T."/>
            <person name="Roa M.B."/>
            <person name="Lu M.J."/>
            <person name="Chang Y.Y."/>
            <person name="Ann P.J."/>
            <person name="Tsai J.N."/>
            <person name="Chen C.Y."/>
            <person name="Tzean S.S."/>
            <person name="Ota Y."/>
            <person name="Hattori T."/>
            <person name="Sahashi N."/>
            <person name="Liou R.F."/>
            <person name="Kikuchi T."/>
            <person name="Tsai I.J."/>
        </authorList>
    </citation>
    <scope>NUCLEOTIDE SEQUENCE [LARGE SCALE GENOMIC DNA]</scope>
    <source>
        <strain evidence="1 2">FFPRI411160</strain>
    </source>
</reference>
<proteinExistence type="predicted"/>
<sequence>MRPPSSSSLSSSSTDVEQYSLLPTHEVGSAEEAYKHHEGSEAITNDDKASVRIQLCALWAILLAVLSMLFPITRSSIVLSNPGVHPQLVFSSRADRLAFSSSLPRPNPYIGLDRLNASVSLAALPRALPVFPHIFSPVSRAEPHKVYPTDGRARRTFNGVVSPGEPHIIINKNVSMIMQVRVQDYNLGRCAISALLPFASSQELAEQNRTLILGSSAFTLDIWSLDADIELDLPNLSWLTRPPRKSLLSRMDVREGRESRTTEWDCGVVGALKTYEIACPINSGDECCLDFWQEQPEVTPRTAIVIVQTPSI</sequence>
<comment type="caution">
    <text evidence="1">The sequence shown here is derived from an EMBL/GenBank/DDBJ whole genome shotgun (WGS) entry which is preliminary data.</text>
</comment>
<accession>A0A286UIW0</accession>
<evidence type="ECO:0008006" key="3">
    <source>
        <dbReference type="Google" id="ProtNLM"/>
    </source>
</evidence>
<protein>
    <recommendedName>
        <fullName evidence="3">Ubiquitin 3 binding protein But2 C-terminal domain-containing protein</fullName>
    </recommendedName>
</protein>
<organism evidence="1 2">
    <name type="scientific">Pyrrhoderma noxium</name>
    <dbReference type="NCBI Taxonomy" id="2282107"/>
    <lineage>
        <taxon>Eukaryota</taxon>
        <taxon>Fungi</taxon>
        <taxon>Dikarya</taxon>
        <taxon>Basidiomycota</taxon>
        <taxon>Agaricomycotina</taxon>
        <taxon>Agaricomycetes</taxon>
        <taxon>Hymenochaetales</taxon>
        <taxon>Hymenochaetaceae</taxon>
        <taxon>Pyrrhoderma</taxon>
    </lineage>
</organism>
<name>A0A286UIW0_9AGAM</name>
<gene>
    <name evidence="1" type="ORF">PNOK_0434900</name>
</gene>
<dbReference type="Proteomes" id="UP000217199">
    <property type="component" value="Unassembled WGS sequence"/>
</dbReference>
<evidence type="ECO:0000313" key="1">
    <source>
        <dbReference type="EMBL" id="PAV19415.1"/>
    </source>
</evidence>
<dbReference type="InParanoid" id="A0A286UIW0"/>
<dbReference type="EMBL" id="NBII01000004">
    <property type="protein sequence ID" value="PAV19415.1"/>
    <property type="molecule type" value="Genomic_DNA"/>
</dbReference>
<dbReference type="OrthoDB" id="3350619at2759"/>
<dbReference type="AlphaFoldDB" id="A0A286UIW0"/>
<evidence type="ECO:0000313" key="2">
    <source>
        <dbReference type="Proteomes" id="UP000217199"/>
    </source>
</evidence>